<dbReference type="SUPFAM" id="SSF51556">
    <property type="entry name" value="Metallo-dependent hydrolases"/>
    <property type="match status" value="1"/>
</dbReference>
<dbReference type="EMBL" id="PJNB01000001">
    <property type="protein sequence ID" value="PKW16291.1"/>
    <property type="molecule type" value="Genomic_DNA"/>
</dbReference>
<feature type="domain" description="Amidohydrolase-related" evidence="1">
    <location>
        <begin position="4"/>
        <end position="267"/>
    </location>
</feature>
<dbReference type="PANTHER" id="PTHR35563">
    <property type="entry name" value="BARREL METAL-DEPENDENT HYDROLASE, PUTATIVE (AFU_ORTHOLOGUE AFUA_1G16240)-RELATED"/>
    <property type="match status" value="1"/>
</dbReference>
<dbReference type="STRING" id="994479.GCA_000194155_05425"/>
<dbReference type="Pfam" id="PF04909">
    <property type="entry name" value="Amidohydro_2"/>
    <property type="match status" value="1"/>
</dbReference>
<evidence type="ECO:0000313" key="2">
    <source>
        <dbReference type="EMBL" id="PKW16291.1"/>
    </source>
</evidence>
<keyword evidence="3" id="KW-1185">Reference proteome</keyword>
<name>A0A2N3Y0B1_SACSN</name>
<dbReference type="RefSeq" id="WP_010311275.1">
    <property type="nucleotide sequence ID" value="NZ_CP061007.1"/>
</dbReference>
<evidence type="ECO:0000313" key="3">
    <source>
        <dbReference type="Proteomes" id="UP000233786"/>
    </source>
</evidence>
<keyword evidence="2" id="KW-0378">Hydrolase</keyword>
<gene>
    <name evidence="2" type="ORF">A8926_4108</name>
</gene>
<dbReference type="InterPro" id="IPR032466">
    <property type="entry name" value="Metal_Hydrolase"/>
</dbReference>
<dbReference type="Proteomes" id="UP000233786">
    <property type="component" value="Unassembled WGS sequence"/>
</dbReference>
<dbReference type="Gene3D" id="3.20.20.140">
    <property type="entry name" value="Metal-dependent hydrolases"/>
    <property type="match status" value="1"/>
</dbReference>
<protein>
    <submittedName>
        <fullName evidence="2">TIM-barrel fold metal-dependent hydrolase</fullName>
    </submittedName>
</protein>
<comment type="caution">
    <text evidence="2">The sequence shown here is derived from an EMBL/GenBank/DDBJ whole genome shotgun (WGS) entry which is preliminary data.</text>
</comment>
<proteinExistence type="predicted"/>
<accession>A0A2N3Y0B1</accession>
<evidence type="ECO:0000259" key="1">
    <source>
        <dbReference type="Pfam" id="PF04909"/>
    </source>
</evidence>
<dbReference type="PANTHER" id="PTHR35563:SF2">
    <property type="entry name" value="BARREL METAL-DEPENDENT HYDROLASE, PUTATIVE (AFU_ORTHOLOGUE AFUA_1G16240)-RELATED"/>
    <property type="match status" value="1"/>
</dbReference>
<organism evidence="2 3">
    <name type="scientific">Saccharopolyspora spinosa</name>
    <dbReference type="NCBI Taxonomy" id="60894"/>
    <lineage>
        <taxon>Bacteria</taxon>
        <taxon>Bacillati</taxon>
        <taxon>Actinomycetota</taxon>
        <taxon>Actinomycetes</taxon>
        <taxon>Pseudonocardiales</taxon>
        <taxon>Pseudonocardiaceae</taxon>
        <taxon>Saccharopolyspora</taxon>
    </lineage>
</organism>
<dbReference type="GO" id="GO:0016787">
    <property type="term" value="F:hydrolase activity"/>
    <property type="evidence" value="ECO:0007669"/>
    <property type="project" value="UniProtKB-KW"/>
</dbReference>
<sequence length="283" mass="31558">MILVDAQMHVWGADTPTRRWPSGSAHAAHRPVPVGVEETLRVLDEAGVHRAVLVPPSWEGDRNDLALDAAARYPNRFAVMGRISLTDTASTNRLARWREQQGMLGVRLTLHLDPLRAAFRRGELDWFWAAAEAAGLPVMVYAPGMSRLLGEIARRHPALRLIVDHLALPVNLAGVESFADLPELLALARFPNVAAKASALPCHSELGHPFGDVHHALHRVFDAFGPRRLFWGSDWTRLPCPYRDNISLFTEELSFLSDEDIQWIMGKALLGWLDWPTDAQRTG</sequence>
<dbReference type="InterPro" id="IPR052358">
    <property type="entry name" value="Aro_Compnd_Degr_Hydrolases"/>
</dbReference>
<reference evidence="2" key="1">
    <citation type="submission" date="2017-12" db="EMBL/GenBank/DDBJ databases">
        <title>Sequencing the genomes of 1000 Actinobacteria strains.</title>
        <authorList>
            <person name="Klenk H.-P."/>
        </authorList>
    </citation>
    <scope>NUCLEOTIDE SEQUENCE [LARGE SCALE GENOMIC DNA]</scope>
    <source>
        <strain evidence="2">DSM 44228</strain>
    </source>
</reference>
<dbReference type="InterPro" id="IPR006680">
    <property type="entry name" value="Amidohydro-rel"/>
</dbReference>
<dbReference type="AlphaFoldDB" id="A0A2N3Y0B1"/>